<keyword evidence="1" id="KW-0175">Coiled coil</keyword>
<keyword evidence="2" id="KW-1185">Reference proteome</keyword>
<dbReference type="PANTHER" id="PTHR21503">
    <property type="entry name" value="F-BOX-CONTAINING HYPOTHETICAL PROTEIN C.ELEGANS"/>
    <property type="match status" value="1"/>
</dbReference>
<organism evidence="2 3">
    <name type="scientific">Caenorhabditis tropicalis</name>
    <dbReference type="NCBI Taxonomy" id="1561998"/>
    <lineage>
        <taxon>Eukaryota</taxon>
        <taxon>Metazoa</taxon>
        <taxon>Ecdysozoa</taxon>
        <taxon>Nematoda</taxon>
        <taxon>Chromadorea</taxon>
        <taxon>Rhabditida</taxon>
        <taxon>Rhabditina</taxon>
        <taxon>Rhabditomorpha</taxon>
        <taxon>Rhabditoidea</taxon>
        <taxon>Rhabditidae</taxon>
        <taxon>Peloderinae</taxon>
        <taxon>Caenorhabditis</taxon>
    </lineage>
</organism>
<evidence type="ECO:0000256" key="1">
    <source>
        <dbReference type="SAM" id="Coils"/>
    </source>
</evidence>
<sequence>MENYMRFARIQKFDYSEISIGTEDFHIRVNDQFTVFDYKEPESREEMEPWLNKDSSVVENAVAVLKRFQSTFPCKETGVVFHITHPADIKYIFDSLDFIFFSLKNVDPEAKAVDLAMESFKKGREIGIEAPEMPLDYSHPNAFKFEKIYYEDARWVRLEHLYSMREVDSVELVKNNFNSEDLNTLLKYWTTSDERMTRCLRIDINSETYIQEGNLFDGLIVLIKCRLGNQFRFLANHRKQFLLNVAWNYNSFTAFSLPLAEYSTSDSEKNKVSLAREYRILEILQKKKDLEDNLENGEDRKNIYNEIREVDEELTQNGVYYVEGTPHIDYLE</sequence>
<accession>A0A1I7T3M7</accession>
<name>A0A1I7T3M7_9PELO</name>
<proteinExistence type="predicted"/>
<evidence type="ECO:0000313" key="3">
    <source>
        <dbReference type="WBParaSite" id="Csp11.Scaffold492.g2099.t1"/>
    </source>
</evidence>
<dbReference type="AlphaFoldDB" id="A0A1I7T3M7"/>
<evidence type="ECO:0000313" key="2">
    <source>
        <dbReference type="Proteomes" id="UP000095282"/>
    </source>
</evidence>
<feature type="coiled-coil region" evidence="1">
    <location>
        <begin position="280"/>
        <end position="307"/>
    </location>
</feature>
<dbReference type="Proteomes" id="UP000095282">
    <property type="component" value="Unplaced"/>
</dbReference>
<reference evidence="3" key="1">
    <citation type="submission" date="2016-11" db="UniProtKB">
        <authorList>
            <consortium name="WormBaseParasite"/>
        </authorList>
    </citation>
    <scope>IDENTIFICATION</scope>
</reference>
<dbReference type="WBParaSite" id="Csp11.Scaffold492.g2099.t1">
    <property type="protein sequence ID" value="Csp11.Scaffold492.g2099.t1"/>
    <property type="gene ID" value="Csp11.Scaffold492.g2099"/>
</dbReference>
<protein>
    <submittedName>
        <fullName evidence="3">FBA_2 domain-containing protein</fullName>
    </submittedName>
</protein>
<dbReference type="eggNOG" id="ENOG502TIR3">
    <property type="taxonomic scope" value="Eukaryota"/>
</dbReference>